<protein>
    <recommendedName>
        <fullName evidence="3">SWR1-complex protein 4</fullName>
    </recommendedName>
</protein>
<evidence type="ECO:0000256" key="4">
    <source>
        <dbReference type="ARBA" id="ARBA00022853"/>
    </source>
</evidence>
<evidence type="ECO:0000256" key="7">
    <source>
        <dbReference type="ARBA" id="ARBA00023242"/>
    </source>
</evidence>
<keyword evidence="6" id="KW-0804">Transcription</keyword>
<dbReference type="PANTHER" id="PTHR12855">
    <property type="entry name" value="DNA METHYLTRANSFERASE 1-ASSOCIATED PROTEIN 1 FAMILY MEMBER"/>
    <property type="match status" value="1"/>
</dbReference>
<feature type="compositionally biased region" description="Basic residues" evidence="9">
    <location>
        <begin position="11"/>
        <end position="24"/>
    </location>
</feature>
<evidence type="ECO:0000256" key="5">
    <source>
        <dbReference type="ARBA" id="ARBA00023015"/>
    </source>
</evidence>
<dbReference type="PANTHER" id="PTHR12855:SF10">
    <property type="entry name" value="DNA METHYLTRANSFERASE 1-ASSOCIATED PROTEIN 1"/>
    <property type="match status" value="1"/>
</dbReference>
<evidence type="ECO:0000256" key="1">
    <source>
        <dbReference type="ARBA" id="ARBA00004123"/>
    </source>
</evidence>
<dbReference type="AlphaFoldDB" id="A0AAN7W699"/>
<gene>
    <name evidence="11" type="primary">SWC4</name>
    <name evidence="11" type="ORF">LTR97_007375</name>
</gene>
<dbReference type="Pfam" id="PF16282">
    <property type="entry name" value="SANT_DAMP1_like"/>
    <property type="match status" value="1"/>
</dbReference>
<evidence type="ECO:0000256" key="6">
    <source>
        <dbReference type="ARBA" id="ARBA00023163"/>
    </source>
</evidence>
<comment type="similarity">
    <text evidence="2">Belongs to the SWC4 family.</text>
</comment>
<dbReference type="InterPro" id="IPR027109">
    <property type="entry name" value="Swc4/Dmap1"/>
</dbReference>
<comment type="caution">
    <text evidence="11">The sequence shown here is derived from an EMBL/GenBank/DDBJ whole genome shotgun (WGS) entry which is preliminary data.</text>
</comment>
<name>A0AAN7W699_9PEZI</name>
<dbReference type="SUPFAM" id="SSF46689">
    <property type="entry name" value="Homeodomain-like"/>
    <property type="match status" value="1"/>
</dbReference>
<evidence type="ECO:0000256" key="8">
    <source>
        <dbReference type="ARBA" id="ARBA00025264"/>
    </source>
</evidence>
<keyword evidence="7" id="KW-0539">Nucleus</keyword>
<evidence type="ECO:0000256" key="9">
    <source>
        <dbReference type="SAM" id="MobiDB-lite"/>
    </source>
</evidence>
<evidence type="ECO:0000259" key="10">
    <source>
        <dbReference type="PROSITE" id="PS50090"/>
    </source>
</evidence>
<dbReference type="GO" id="GO:0006338">
    <property type="term" value="P:chromatin remodeling"/>
    <property type="evidence" value="ECO:0007669"/>
    <property type="project" value="InterPro"/>
</dbReference>
<dbReference type="GO" id="GO:0006281">
    <property type="term" value="P:DNA repair"/>
    <property type="evidence" value="ECO:0007669"/>
    <property type="project" value="InterPro"/>
</dbReference>
<keyword evidence="4" id="KW-0156">Chromatin regulator</keyword>
<feature type="region of interest" description="Disordered" evidence="9">
    <location>
        <begin position="247"/>
        <end position="296"/>
    </location>
</feature>
<dbReference type="GO" id="GO:0000812">
    <property type="term" value="C:Swr1 complex"/>
    <property type="evidence" value="ECO:0007669"/>
    <property type="project" value="TreeGrafter"/>
</dbReference>
<feature type="domain" description="Myb-like" evidence="10">
    <location>
        <begin position="81"/>
        <end position="132"/>
    </location>
</feature>
<dbReference type="PROSITE" id="PS50090">
    <property type="entry name" value="MYB_LIKE"/>
    <property type="match status" value="1"/>
</dbReference>
<evidence type="ECO:0000256" key="2">
    <source>
        <dbReference type="ARBA" id="ARBA00006918"/>
    </source>
</evidence>
<keyword evidence="5" id="KW-0805">Transcription regulation</keyword>
<proteinExistence type="inferred from homology"/>
<dbReference type="InterPro" id="IPR032563">
    <property type="entry name" value="DAMP1_SANT-like"/>
</dbReference>
<feature type="region of interest" description="Disordered" evidence="9">
    <location>
        <begin position="1"/>
        <end position="26"/>
    </location>
</feature>
<dbReference type="Proteomes" id="UP001310594">
    <property type="component" value="Unassembled WGS sequence"/>
</dbReference>
<dbReference type="Gene3D" id="1.10.10.60">
    <property type="entry name" value="Homeodomain-like"/>
    <property type="match status" value="1"/>
</dbReference>
<dbReference type="InterPro" id="IPR001005">
    <property type="entry name" value="SANT/Myb"/>
</dbReference>
<dbReference type="GO" id="GO:0000122">
    <property type="term" value="P:negative regulation of transcription by RNA polymerase II"/>
    <property type="evidence" value="ECO:0007669"/>
    <property type="project" value="TreeGrafter"/>
</dbReference>
<dbReference type="InterPro" id="IPR009057">
    <property type="entry name" value="Homeodomain-like_sf"/>
</dbReference>
<comment type="function">
    <text evidence="8">Component of the SWR1 complex which mediates the ATP-dependent exchange of histone H2A for the H2A variant HZT1 leading to transcriptional regulation of selected genes by chromatin remodeling. Component of the NuA4 histone acetyltransferase complex which is involved in transcriptional activation of selected genes principally by acetylation of nucleosomal histone H4 and H2A. The NuA4 complex is also involved in DNA repair.</text>
</comment>
<sequence>MAAKAEGPQARRFKKSQFRSHTRPAHWSAEETHIAARPDQLQARRWRRATQGTDEVALPSAKFAKYNVKVEVPIYDDETYEKHLTSTEWTREETDYLITTYREYNGKWPIIADRYEGPRSMEELKARFYHVSATIFGIRTPISGMTAPEFAHYDTLSTFDPAKETARKRLAEGHLQRRQDEVDEETVLLSELQRIMLHQVSLDSEREDLRRRLDHPQANTNGYQYSTSQSLTQLWQQLLAADRLKKNQRLRPTGNSNFDGLPGATPTSARPRDSISGMPGDRRQTRDSLPSATTAQSVLPVDLSKAELSRYGVLINQDKLPSGVTFASDRLSKPRIAKSTLQTDKIAAILTHAGVPELIPLPTPAVIEGFEGVMGKVHALLEMRKLAEKEEQEIRVRMAEAA</sequence>
<organism evidence="11 12">
    <name type="scientific">Elasticomyces elasticus</name>
    <dbReference type="NCBI Taxonomy" id="574655"/>
    <lineage>
        <taxon>Eukaryota</taxon>
        <taxon>Fungi</taxon>
        <taxon>Dikarya</taxon>
        <taxon>Ascomycota</taxon>
        <taxon>Pezizomycotina</taxon>
        <taxon>Dothideomycetes</taxon>
        <taxon>Dothideomycetidae</taxon>
        <taxon>Mycosphaerellales</taxon>
        <taxon>Teratosphaeriaceae</taxon>
        <taxon>Elasticomyces</taxon>
    </lineage>
</organism>
<accession>A0AAN7W699</accession>
<evidence type="ECO:0000256" key="3">
    <source>
        <dbReference type="ARBA" id="ARBA00019132"/>
    </source>
</evidence>
<reference evidence="11" key="1">
    <citation type="submission" date="2023-08" db="EMBL/GenBank/DDBJ databases">
        <title>Black Yeasts Isolated from many extreme environments.</title>
        <authorList>
            <person name="Coleine C."/>
            <person name="Stajich J.E."/>
            <person name="Selbmann L."/>
        </authorList>
    </citation>
    <scope>NUCLEOTIDE SEQUENCE</scope>
    <source>
        <strain evidence="11">CCFEE 5810</strain>
    </source>
</reference>
<evidence type="ECO:0000313" key="11">
    <source>
        <dbReference type="EMBL" id="KAK5697240.1"/>
    </source>
</evidence>
<comment type="subcellular location">
    <subcellularLocation>
        <location evidence="1">Nucleus</location>
    </subcellularLocation>
</comment>
<feature type="compositionally biased region" description="Polar residues" evidence="9">
    <location>
        <begin position="287"/>
        <end position="296"/>
    </location>
</feature>
<dbReference type="SMART" id="SM00717">
    <property type="entry name" value="SANT"/>
    <property type="match status" value="1"/>
</dbReference>
<dbReference type="EMBL" id="JAVRQU010000011">
    <property type="protein sequence ID" value="KAK5697240.1"/>
    <property type="molecule type" value="Genomic_DNA"/>
</dbReference>
<dbReference type="GO" id="GO:0003714">
    <property type="term" value="F:transcription corepressor activity"/>
    <property type="evidence" value="ECO:0007669"/>
    <property type="project" value="TreeGrafter"/>
</dbReference>
<evidence type="ECO:0000313" key="12">
    <source>
        <dbReference type="Proteomes" id="UP001310594"/>
    </source>
</evidence>
<dbReference type="GO" id="GO:0035267">
    <property type="term" value="C:NuA4 histone acetyltransferase complex"/>
    <property type="evidence" value="ECO:0007669"/>
    <property type="project" value="InterPro"/>
</dbReference>